<gene>
    <name evidence="1" type="ORF">BaRGS_00028983</name>
</gene>
<keyword evidence="2" id="KW-1185">Reference proteome</keyword>
<name>A0ABD0JZ33_9CAEN</name>
<accession>A0ABD0JZ33</accession>
<organism evidence="1 2">
    <name type="scientific">Batillaria attramentaria</name>
    <dbReference type="NCBI Taxonomy" id="370345"/>
    <lineage>
        <taxon>Eukaryota</taxon>
        <taxon>Metazoa</taxon>
        <taxon>Spiralia</taxon>
        <taxon>Lophotrochozoa</taxon>
        <taxon>Mollusca</taxon>
        <taxon>Gastropoda</taxon>
        <taxon>Caenogastropoda</taxon>
        <taxon>Sorbeoconcha</taxon>
        <taxon>Cerithioidea</taxon>
        <taxon>Batillariidae</taxon>
        <taxon>Batillaria</taxon>
    </lineage>
</organism>
<proteinExistence type="predicted"/>
<dbReference type="Proteomes" id="UP001519460">
    <property type="component" value="Unassembled WGS sequence"/>
</dbReference>
<evidence type="ECO:0000313" key="1">
    <source>
        <dbReference type="EMBL" id="KAK7479803.1"/>
    </source>
</evidence>
<reference evidence="1 2" key="1">
    <citation type="journal article" date="2023" name="Sci. Data">
        <title>Genome assembly of the Korean intertidal mud-creeper Batillaria attramentaria.</title>
        <authorList>
            <person name="Patra A.K."/>
            <person name="Ho P.T."/>
            <person name="Jun S."/>
            <person name="Lee S.J."/>
            <person name="Kim Y."/>
            <person name="Won Y.J."/>
        </authorList>
    </citation>
    <scope>NUCLEOTIDE SEQUENCE [LARGE SCALE GENOMIC DNA]</scope>
    <source>
        <strain evidence="1">Wonlab-2016</strain>
    </source>
</reference>
<sequence length="106" mass="12217">MICCPRKHCRQSDELKFTVHWLRKALPSQIFRGVLDNRVGHHGRHHYEPQCKLGSYAGRSNMGMATLNYVERKNDKTCSVYIHLYDILSKVACACRVSDADLIIKL</sequence>
<comment type="caution">
    <text evidence="1">The sequence shown here is derived from an EMBL/GenBank/DDBJ whole genome shotgun (WGS) entry which is preliminary data.</text>
</comment>
<dbReference type="AlphaFoldDB" id="A0ABD0JZ33"/>
<dbReference type="EMBL" id="JACVVK020000295">
    <property type="protein sequence ID" value="KAK7479803.1"/>
    <property type="molecule type" value="Genomic_DNA"/>
</dbReference>
<evidence type="ECO:0000313" key="2">
    <source>
        <dbReference type="Proteomes" id="UP001519460"/>
    </source>
</evidence>
<protein>
    <submittedName>
        <fullName evidence="1">Uncharacterized protein</fullName>
    </submittedName>
</protein>